<organism evidence="1 2">
    <name type="scientific">Aerophobetes bacterium</name>
    <dbReference type="NCBI Taxonomy" id="2030807"/>
    <lineage>
        <taxon>Bacteria</taxon>
        <taxon>Candidatus Aerophobota</taxon>
    </lineage>
</organism>
<protein>
    <submittedName>
        <fullName evidence="1">Uncharacterized protein</fullName>
    </submittedName>
</protein>
<dbReference type="AlphaFoldDB" id="A0A662DFK4"/>
<name>A0A662DFK4_UNCAE</name>
<evidence type="ECO:0000313" key="1">
    <source>
        <dbReference type="EMBL" id="RLE14614.1"/>
    </source>
</evidence>
<dbReference type="Proteomes" id="UP000280417">
    <property type="component" value="Unassembled WGS sequence"/>
</dbReference>
<comment type="caution">
    <text evidence="1">The sequence shown here is derived from an EMBL/GenBank/DDBJ whole genome shotgun (WGS) entry which is preliminary data.</text>
</comment>
<sequence length="60" mass="6898">MRKDDRVKDVEIIVNGKRVPLNYFVKKIVGNLALAMIEPLKREDEDESIKEIVIKVSNTS</sequence>
<accession>A0A662DFK4</accession>
<reference evidence="1 2" key="1">
    <citation type="submission" date="2018-06" db="EMBL/GenBank/DDBJ databases">
        <title>Extensive metabolic versatility and redundancy in microbially diverse, dynamic hydrothermal sediments.</title>
        <authorList>
            <person name="Dombrowski N."/>
            <person name="Teske A."/>
            <person name="Baker B.J."/>
        </authorList>
    </citation>
    <scope>NUCLEOTIDE SEQUENCE [LARGE SCALE GENOMIC DNA]</scope>
    <source>
        <strain evidence="1">B3_G15</strain>
    </source>
</reference>
<gene>
    <name evidence="1" type="ORF">DRJ04_02035</name>
</gene>
<evidence type="ECO:0000313" key="2">
    <source>
        <dbReference type="Proteomes" id="UP000280417"/>
    </source>
</evidence>
<proteinExistence type="predicted"/>
<dbReference type="EMBL" id="QMQA01000036">
    <property type="protein sequence ID" value="RLE14614.1"/>
    <property type="molecule type" value="Genomic_DNA"/>
</dbReference>